<dbReference type="CDD" id="cd09030">
    <property type="entry name" value="DUF1425"/>
    <property type="match status" value="1"/>
</dbReference>
<proteinExistence type="predicted"/>
<sequence length="123" mass="14086">MKQLKSYWLLAIFSLFLTACGSNPQSYIKGKSEPIVNIEAQIAPLIQVEAESDKLSVANLSEHPLNLSYKLFWYDNQGVTQSNNDPAMPWLNLWLIGKQSQTLQLEKPTDESSNYRIYLRGHR</sequence>
<dbReference type="AlphaFoldDB" id="A0A380TQ78"/>
<accession>A0A380TQ78</accession>
<reference evidence="2 3" key="1">
    <citation type="submission" date="2018-06" db="EMBL/GenBank/DDBJ databases">
        <authorList>
            <consortium name="Pathogen Informatics"/>
            <person name="Doyle S."/>
        </authorList>
    </citation>
    <scope>NUCLEOTIDE SEQUENCE [LARGE SCALE GENOMIC DNA]</scope>
    <source>
        <strain evidence="2 3">NCTC4191</strain>
    </source>
</reference>
<dbReference type="Gene3D" id="2.60.40.3230">
    <property type="match status" value="1"/>
</dbReference>
<dbReference type="Proteomes" id="UP000254253">
    <property type="component" value="Unassembled WGS sequence"/>
</dbReference>
<name>A0A380TQ78_ACTLI</name>
<dbReference type="PROSITE" id="PS51257">
    <property type="entry name" value="PROKAR_LIPOPROTEIN"/>
    <property type="match status" value="1"/>
</dbReference>
<keyword evidence="1" id="KW-0732">Signal</keyword>
<dbReference type="Pfam" id="PF07233">
    <property type="entry name" value="DUF1425"/>
    <property type="match status" value="1"/>
</dbReference>
<gene>
    <name evidence="2" type="ORF">NCTC4191_00159</name>
</gene>
<evidence type="ECO:0000313" key="3">
    <source>
        <dbReference type="Proteomes" id="UP000254253"/>
    </source>
</evidence>
<dbReference type="InterPro" id="IPR010824">
    <property type="entry name" value="DUF1425"/>
</dbReference>
<dbReference type="InterPro" id="IPR038483">
    <property type="entry name" value="YcfL-like_sf"/>
</dbReference>
<evidence type="ECO:0000313" key="2">
    <source>
        <dbReference type="EMBL" id="SUT89893.1"/>
    </source>
</evidence>
<dbReference type="EMBL" id="UFRN01000002">
    <property type="protein sequence ID" value="SUT89893.1"/>
    <property type="molecule type" value="Genomic_DNA"/>
</dbReference>
<organism evidence="2 3">
    <name type="scientific">Actinobacillus lignieresii</name>
    <dbReference type="NCBI Taxonomy" id="720"/>
    <lineage>
        <taxon>Bacteria</taxon>
        <taxon>Pseudomonadati</taxon>
        <taxon>Pseudomonadota</taxon>
        <taxon>Gammaproteobacteria</taxon>
        <taxon>Pasteurellales</taxon>
        <taxon>Pasteurellaceae</taxon>
        <taxon>Actinobacillus</taxon>
    </lineage>
</organism>
<evidence type="ECO:0000256" key="1">
    <source>
        <dbReference type="SAM" id="SignalP"/>
    </source>
</evidence>
<protein>
    <submittedName>
        <fullName evidence="2">Lipoprotein</fullName>
    </submittedName>
</protein>
<keyword evidence="3" id="KW-1185">Reference proteome</keyword>
<keyword evidence="2" id="KW-0449">Lipoprotein</keyword>
<feature type="chain" id="PRO_5016920911" evidence="1">
    <location>
        <begin position="22"/>
        <end position="123"/>
    </location>
</feature>
<dbReference type="RefSeq" id="WP_115586526.1">
    <property type="nucleotide sequence ID" value="NZ_LR134169.1"/>
</dbReference>
<feature type="signal peptide" evidence="1">
    <location>
        <begin position="1"/>
        <end position="21"/>
    </location>
</feature>